<dbReference type="RefSeq" id="WP_037547804.1">
    <property type="nucleotide sequence ID" value="NZ_JNUP01000064.1"/>
</dbReference>
<dbReference type="STRING" id="1480694.DC28_09020"/>
<proteinExistence type="predicted"/>
<organism evidence="3 4">
    <name type="scientific">Spirochaeta lutea</name>
    <dbReference type="NCBI Taxonomy" id="1480694"/>
    <lineage>
        <taxon>Bacteria</taxon>
        <taxon>Pseudomonadati</taxon>
        <taxon>Spirochaetota</taxon>
        <taxon>Spirochaetia</taxon>
        <taxon>Spirochaetales</taxon>
        <taxon>Spirochaetaceae</taxon>
        <taxon>Spirochaeta</taxon>
    </lineage>
</organism>
<dbReference type="GO" id="GO:0004375">
    <property type="term" value="F:glycine dehydrogenase (decarboxylating) activity"/>
    <property type="evidence" value="ECO:0007669"/>
    <property type="project" value="InterPro"/>
</dbReference>
<dbReference type="AlphaFoldDB" id="A0A098QX02"/>
<evidence type="ECO:0000256" key="1">
    <source>
        <dbReference type="ARBA" id="ARBA00023002"/>
    </source>
</evidence>
<accession>A0A098QX02</accession>
<dbReference type="Gene3D" id="3.90.1150.10">
    <property type="entry name" value="Aspartate Aminotransferase, domain 1"/>
    <property type="match status" value="1"/>
</dbReference>
<dbReference type="InterPro" id="IPR049315">
    <property type="entry name" value="GDC-P_N"/>
</dbReference>
<dbReference type="InterPro" id="IPR015421">
    <property type="entry name" value="PyrdxlP-dep_Trfase_major"/>
</dbReference>
<evidence type="ECO:0000259" key="2">
    <source>
        <dbReference type="Pfam" id="PF02347"/>
    </source>
</evidence>
<evidence type="ECO:0000313" key="3">
    <source>
        <dbReference type="EMBL" id="KGE71928.1"/>
    </source>
</evidence>
<evidence type="ECO:0000313" key="4">
    <source>
        <dbReference type="Proteomes" id="UP000029692"/>
    </source>
</evidence>
<dbReference type="InterPro" id="IPR015424">
    <property type="entry name" value="PyrdxlP-dep_Trfase"/>
</dbReference>
<dbReference type="Pfam" id="PF02347">
    <property type="entry name" value="GDC-P"/>
    <property type="match status" value="1"/>
</dbReference>
<gene>
    <name evidence="3" type="ORF">DC28_09020</name>
</gene>
<dbReference type="InterPro" id="IPR015422">
    <property type="entry name" value="PyrdxlP-dep_Trfase_small"/>
</dbReference>
<keyword evidence="4" id="KW-1185">Reference proteome</keyword>
<dbReference type="Gene3D" id="3.40.640.10">
    <property type="entry name" value="Type I PLP-dependent aspartate aminotransferase-like (Major domain)"/>
    <property type="match status" value="1"/>
</dbReference>
<dbReference type="EMBL" id="JNUP01000064">
    <property type="protein sequence ID" value="KGE71928.1"/>
    <property type="molecule type" value="Genomic_DNA"/>
</dbReference>
<keyword evidence="1" id="KW-0560">Oxidoreductase</keyword>
<dbReference type="eggNOG" id="COG0403">
    <property type="taxonomic scope" value="Bacteria"/>
</dbReference>
<protein>
    <recommendedName>
        <fullName evidence="2">Glycine cleavage system P-protein N-terminal domain-containing protein</fullName>
    </recommendedName>
</protein>
<dbReference type="PIRSF" id="PIRSF006815">
    <property type="entry name" value="GcvPA"/>
    <property type="match status" value="1"/>
</dbReference>
<dbReference type="InterPro" id="IPR023010">
    <property type="entry name" value="GcvPA"/>
</dbReference>
<name>A0A098QX02_9SPIO</name>
<dbReference type="PANTHER" id="PTHR42806">
    <property type="entry name" value="GLYCINE CLEAVAGE SYSTEM P-PROTEIN"/>
    <property type="match status" value="1"/>
</dbReference>
<dbReference type="SUPFAM" id="SSF53383">
    <property type="entry name" value="PLP-dependent transferases"/>
    <property type="match status" value="1"/>
</dbReference>
<reference evidence="3 4" key="1">
    <citation type="submission" date="2014-05" db="EMBL/GenBank/DDBJ databases">
        <title>De novo Genome Sequence of Spirocheata sp.</title>
        <authorList>
            <person name="Shivani Y."/>
            <person name="Subhash Y."/>
            <person name="Tushar L."/>
            <person name="Sasikala C."/>
            <person name="Ramana C.V."/>
        </authorList>
    </citation>
    <scope>NUCLEOTIDE SEQUENCE [LARGE SCALE GENOMIC DNA]</scope>
    <source>
        <strain evidence="3 4">JC230</strain>
    </source>
</reference>
<sequence length="457" mass="50429">MDFIGVNHDDKNRQLKFLGLDSEDALFSSVPEQLRVSPAADDNGVTELQLRRFFSGLQKTPDGSIEQARRFIGAGAYNHFIPACVDALASDSSFTTAYTPYQPEASQGTLQALFEYQTFMGELLMMDVVNASHYDGGTALAEAVRMAFAVRPGDDHREFAIIGRLHPEIVEVLNTYCSHLEIRFCEFSQEDTFSTEEVVKWLQGLEYLFAGLVVSPDFYGSVIDYEDVGHEIHRKGGLFLVHTDPLSCVMFEPPGSQGADIVSAEGQPFGIPLSYGGPYLGILACKEGLVRKLPGRLCGETVDDRGQRGFVLTLSTREQHIRRERATSNICTNQGLMALRALLYMAWMGKSGLHRIAELCYYRANYLARKLAALPGVELVNPGAFFREFCIRLPRGCSAKNVTARLTAQGFEAGVALSRFDSGNTRELLIAVTEVNTRESMDALVEACTEVLGKKEG</sequence>
<feature type="domain" description="Glycine cleavage system P-protein N-terminal" evidence="2">
    <location>
        <begin position="3"/>
        <end position="446"/>
    </location>
</feature>
<dbReference type="NCBIfam" id="NF001696">
    <property type="entry name" value="PRK00451.1"/>
    <property type="match status" value="1"/>
</dbReference>
<dbReference type="Proteomes" id="UP000029692">
    <property type="component" value="Unassembled WGS sequence"/>
</dbReference>
<dbReference type="GO" id="GO:0009116">
    <property type="term" value="P:nucleoside metabolic process"/>
    <property type="evidence" value="ECO:0007669"/>
    <property type="project" value="InterPro"/>
</dbReference>
<dbReference type="PANTHER" id="PTHR42806:SF1">
    <property type="entry name" value="GLYCINE DEHYDROGENASE (DECARBOXYLATING)"/>
    <property type="match status" value="1"/>
</dbReference>
<comment type="caution">
    <text evidence="3">The sequence shown here is derived from an EMBL/GenBank/DDBJ whole genome shotgun (WGS) entry which is preliminary data.</text>
</comment>